<keyword evidence="2" id="KW-1185">Reference proteome</keyword>
<dbReference type="AlphaFoldDB" id="A0AAW0FBW8"/>
<protein>
    <submittedName>
        <fullName evidence="1">Uncharacterized protein</fullName>
    </submittedName>
</protein>
<dbReference type="EMBL" id="JASBNA010000108">
    <property type="protein sequence ID" value="KAK7676679.1"/>
    <property type="molecule type" value="Genomic_DNA"/>
</dbReference>
<evidence type="ECO:0000313" key="2">
    <source>
        <dbReference type="Proteomes" id="UP001385951"/>
    </source>
</evidence>
<comment type="caution">
    <text evidence="1">The sequence shown here is derived from an EMBL/GenBank/DDBJ whole genome shotgun (WGS) entry which is preliminary data.</text>
</comment>
<accession>A0AAW0FBW8</accession>
<sequence length="100" mass="11251">MTYSDQNYPTYRSPSLVLPSTTSFVQRSKLMSLPCISAFELITIGLLFVESDYGSWHKSSVHSHTGTDVAVFNFYSIHCQQPPLLVKNLTIDTQALNRAH</sequence>
<reference evidence="1 2" key="1">
    <citation type="submission" date="2022-09" db="EMBL/GenBank/DDBJ databases">
        <authorList>
            <person name="Palmer J.M."/>
        </authorList>
    </citation>
    <scope>NUCLEOTIDE SEQUENCE [LARGE SCALE GENOMIC DNA]</scope>
    <source>
        <strain evidence="1 2">DSM 7382</strain>
    </source>
</reference>
<dbReference type="Proteomes" id="UP001385951">
    <property type="component" value="Unassembled WGS sequence"/>
</dbReference>
<evidence type="ECO:0000313" key="1">
    <source>
        <dbReference type="EMBL" id="KAK7676679.1"/>
    </source>
</evidence>
<name>A0AAW0FBW8_9APHY</name>
<gene>
    <name evidence="1" type="ORF">QCA50_020361</name>
</gene>
<proteinExistence type="predicted"/>
<organism evidence="1 2">
    <name type="scientific">Cerrena zonata</name>
    <dbReference type="NCBI Taxonomy" id="2478898"/>
    <lineage>
        <taxon>Eukaryota</taxon>
        <taxon>Fungi</taxon>
        <taxon>Dikarya</taxon>
        <taxon>Basidiomycota</taxon>
        <taxon>Agaricomycotina</taxon>
        <taxon>Agaricomycetes</taxon>
        <taxon>Polyporales</taxon>
        <taxon>Cerrenaceae</taxon>
        <taxon>Cerrena</taxon>
    </lineage>
</organism>